<dbReference type="Proteomes" id="UP001597541">
    <property type="component" value="Unassembled WGS sequence"/>
</dbReference>
<evidence type="ECO:0000313" key="1">
    <source>
        <dbReference type="EMBL" id="MFD2615717.1"/>
    </source>
</evidence>
<organism evidence="1 2">
    <name type="scientific">Paenibacillus gansuensis</name>
    <dbReference type="NCBI Taxonomy" id="306542"/>
    <lineage>
        <taxon>Bacteria</taxon>
        <taxon>Bacillati</taxon>
        <taxon>Bacillota</taxon>
        <taxon>Bacilli</taxon>
        <taxon>Bacillales</taxon>
        <taxon>Paenibacillaceae</taxon>
        <taxon>Paenibacillus</taxon>
    </lineage>
</organism>
<reference evidence="2" key="1">
    <citation type="journal article" date="2019" name="Int. J. Syst. Evol. Microbiol.">
        <title>The Global Catalogue of Microorganisms (GCM) 10K type strain sequencing project: providing services to taxonomists for standard genome sequencing and annotation.</title>
        <authorList>
            <consortium name="The Broad Institute Genomics Platform"/>
            <consortium name="The Broad Institute Genome Sequencing Center for Infectious Disease"/>
            <person name="Wu L."/>
            <person name="Ma J."/>
        </authorList>
    </citation>
    <scope>NUCLEOTIDE SEQUENCE [LARGE SCALE GENOMIC DNA]</scope>
    <source>
        <strain evidence="2">KCTC 3950</strain>
    </source>
</reference>
<dbReference type="Pfam" id="PF13814">
    <property type="entry name" value="Replic_Relax"/>
    <property type="match status" value="1"/>
</dbReference>
<dbReference type="InterPro" id="IPR025855">
    <property type="entry name" value="Replic_Relax"/>
</dbReference>
<evidence type="ECO:0000313" key="2">
    <source>
        <dbReference type="Proteomes" id="UP001597541"/>
    </source>
</evidence>
<name>A0ABW5PN42_9BACL</name>
<comment type="caution">
    <text evidence="1">The sequence shown here is derived from an EMBL/GenBank/DDBJ whole genome shotgun (WGS) entry which is preliminary data.</text>
</comment>
<gene>
    <name evidence="1" type="ORF">ACFSUF_25235</name>
</gene>
<protein>
    <submittedName>
        <fullName evidence="1">Replication-relaxation family protein</fullName>
    </submittedName>
</protein>
<dbReference type="RefSeq" id="WP_377607871.1">
    <property type="nucleotide sequence ID" value="NZ_JBHUME010000022.1"/>
</dbReference>
<keyword evidence="2" id="KW-1185">Reference proteome</keyword>
<sequence length="202" mass="23798">MTLMNLSQAKVSRHMEILQSFDTLGFLTTSQVQQLHNLGGRRNTTRILSDMAEYLSSFFLDEKVYYLNAHGRKTIGSTTIRRRTIQIHHTLIRNQVYVRFRPTELWKPEHVIKWDDKQLVTDATFRLNGQYVFLEVDVTQPMAANERKIELYRELRESGRWQQKYGVFPSILYVTVSEYRQKRLRAIMGDLKAEVLTVADVK</sequence>
<proteinExistence type="predicted"/>
<accession>A0ABW5PN42</accession>
<dbReference type="EMBL" id="JBHUME010000022">
    <property type="protein sequence ID" value="MFD2615717.1"/>
    <property type="molecule type" value="Genomic_DNA"/>
</dbReference>